<sequence>MGRKKSSLHPTKVPLDSEWGHLPIHLLFIEGTGFGRQQEDYRSVQWTVVNKEVPVDWYSYPSDQPVDYKQPMDYKSLYPSDPGGIGCPPPRWGPEELDAHLQSYWPEQTRLNEDRAQQARWRAQQWTAPTVDSPREQGSKAVTNGGDDGS</sequence>
<gene>
    <name evidence="1" type="ORF">K3G42_005072</name>
</gene>
<dbReference type="Proteomes" id="UP000827872">
    <property type="component" value="Linkage Group LG15"/>
</dbReference>
<dbReference type="EMBL" id="CM037628">
    <property type="protein sequence ID" value="KAH7996372.1"/>
    <property type="molecule type" value="Genomic_DNA"/>
</dbReference>
<reference evidence="1" key="1">
    <citation type="submission" date="2021-08" db="EMBL/GenBank/DDBJ databases">
        <title>The first chromosome-level gecko genome reveals the dynamic sex chromosomes of Neotropical dwarf geckos (Sphaerodactylidae: Sphaerodactylus).</title>
        <authorList>
            <person name="Pinto B.J."/>
            <person name="Keating S.E."/>
            <person name="Gamble T."/>
        </authorList>
    </citation>
    <scope>NUCLEOTIDE SEQUENCE</scope>
    <source>
        <strain evidence="1">TG3544</strain>
    </source>
</reference>
<keyword evidence="2" id="KW-1185">Reference proteome</keyword>
<name>A0ACB8EUB1_9SAUR</name>
<evidence type="ECO:0000313" key="1">
    <source>
        <dbReference type="EMBL" id="KAH7996372.1"/>
    </source>
</evidence>
<protein>
    <submittedName>
        <fullName evidence="1">Uncharacterized protein</fullName>
    </submittedName>
</protein>
<organism evidence="1 2">
    <name type="scientific">Sphaerodactylus townsendi</name>
    <dbReference type="NCBI Taxonomy" id="933632"/>
    <lineage>
        <taxon>Eukaryota</taxon>
        <taxon>Metazoa</taxon>
        <taxon>Chordata</taxon>
        <taxon>Craniata</taxon>
        <taxon>Vertebrata</taxon>
        <taxon>Euteleostomi</taxon>
        <taxon>Lepidosauria</taxon>
        <taxon>Squamata</taxon>
        <taxon>Bifurcata</taxon>
        <taxon>Gekkota</taxon>
        <taxon>Sphaerodactylidae</taxon>
        <taxon>Sphaerodactylus</taxon>
    </lineage>
</organism>
<accession>A0ACB8EUB1</accession>
<evidence type="ECO:0000313" key="2">
    <source>
        <dbReference type="Proteomes" id="UP000827872"/>
    </source>
</evidence>
<comment type="caution">
    <text evidence="1">The sequence shown here is derived from an EMBL/GenBank/DDBJ whole genome shotgun (WGS) entry which is preliminary data.</text>
</comment>
<proteinExistence type="predicted"/>